<evidence type="ECO:0000313" key="2">
    <source>
        <dbReference type="Proteomes" id="UP000828048"/>
    </source>
</evidence>
<protein>
    <submittedName>
        <fullName evidence="1">Uncharacterized protein</fullName>
    </submittedName>
</protein>
<dbReference type="EMBL" id="CM037156">
    <property type="protein sequence ID" value="KAH7838013.1"/>
    <property type="molecule type" value="Genomic_DNA"/>
</dbReference>
<evidence type="ECO:0000313" key="1">
    <source>
        <dbReference type="EMBL" id="KAH7838013.1"/>
    </source>
</evidence>
<gene>
    <name evidence="1" type="ORF">Vadar_020998</name>
</gene>
<accession>A0ACB7XBQ9</accession>
<organism evidence="1 2">
    <name type="scientific">Vaccinium darrowii</name>
    <dbReference type="NCBI Taxonomy" id="229202"/>
    <lineage>
        <taxon>Eukaryota</taxon>
        <taxon>Viridiplantae</taxon>
        <taxon>Streptophyta</taxon>
        <taxon>Embryophyta</taxon>
        <taxon>Tracheophyta</taxon>
        <taxon>Spermatophyta</taxon>
        <taxon>Magnoliopsida</taxon>
        <taxon>eudicotyledons</taxon>
        <taxon>Gunneridae</taxon>
        <taxon>Pentapetalae</taxon>
        <taxon>asterids</taxon>
        <taxon>Ericales</taxon>
        <taxon>Ericaceae</taxon>
        <taxon>Vaccinioideae</taxon>
        <taxon>Vaccinieae</taxon>
        <taxon>Vaccinium</taxon>
    </lineage>
</organism>
<comment type="caution">
    <text evidence="1">The sequence shown here is derived from an EMBL/GenBank/DDBJ whole genome shotgun (WGS) entry which is preliminary data.</text>
</comment>
<reference evidence="1 2" key="1">
    <citation type="journal article" date="2021" name="Hortic Res">
        <title>High-quality reference genome and annotation aids understanding of berry development for evergreen blueberry (Vaccinium darrowii).</title>
        <authorList>
            <person name="Yu J."/>
            <person name="Hulse-Kemp A.M."/>
            <person name="Babiker E."/>
            <person name="Staton M."/>
        </authorList>
    </citation>
    <scope>NUCLEOTIDE SEQUENCE [LARGE SCALE GENOMIC DNA]</scope>
    <source>
        <strain evidence="2">cv. NJ 8807/NJ 8810</strain>
        <tissue evidence="1">Young leaf</tissue>
    </source>
</reference>
<proteinExistence type="predicted"/>
<dbReference type="Proteomes" id="UP000828048">
    <property type="component" value="Chromosome 6"/>
</dbReference>
<sequence length="201" mass="21572">MDGVQGKSDDVGEEARRRSTSGGGGDRRGMRSSLELVLRVVVMGFTLVAAVVGGVNKETEVVAVTIVDTLPPLHLPVTAKRYYMSAFVYFVVANAIACFYAAISLVVLSFTTKKTTQNNVTLALLILDLIIMALLFSANGAAAAVGLIGLHGNSHVNWNKVCNVVEAFCRHSTTAFVVSMLGSFVFLWLVLLGTLNLHKKR</sequence>
<keyword evidence="2" id="KW-1185">Reference proteome</keyword>
<name>A0ACB7XBQ9_9ERIC</name>